<dbReference type="EMBL" id="UINC01168600">
    <property type="protein sequence ID" value="SVD71705.1"/>
    <property type="molecule type" value="Genomic_DNA"/>
</dbReference>
<proteinExistence type="predicted"/>
<organism evidence="1">
    <name type="scientific">marine metagenome</name>
    <dbReference type="NCBI Taxonomy" id="408172"/>
    <lineage>
        <taxon>unclassified sequences</taxon>
        <taxon>metagenomes</taxon>
        <taxon>ecological metagenomes</taxon>
    </lineage>
</organism>
<sequence>MTTERWRLKGNYFENCNCQILCPCVLPVAPGDPTDGHCDVAMAFHIDEGAFNGVSLDGLRFAFATFTPGNMGAGGWTAAYYVDERASPEQRTAIGRILSGDMGGPMGRWKSLISDLRGTTYCPISYESKGSTRSVFIPGIMDFTVAGVKAGRRRGVMRLSNTGHPVSKTLALARGIVGRFTDHGMTWDNAGKNAHYANFDWSWPTR</sequence>
<reference evidence="1" key="1">
    <citation type="submission" date="2018-05" db="EMBL/GenBank/DDBJ databases">
        <authorList>
            <person name="Lanie J.A."/>
            <person name="Ng W.-L."/>
            <person name="Kazmierczak K.M."/>
            <person name="Andrzejewski T.M."/>
            <person name="Davidsen T.M."/>
            <person name="Wayne K.J."/>
            <person name="Tettelin H."/>
            <person name="Glass J.I."/>
            <person name="Rusch D."/>
            <person name="Podicherti R."/>
            <person name="Tsui H.-C.T."/>
            <person name="Winkler M.E."/>
        </authorList>
    </citation>
    <scope>NUCLEOTIDE SEQUENCE</scope>
</reference>
<evidence type="ECO:0000313" key="1">
    <source>
        <dbReference type="EMBL" id="SVD71705.1"/>
    </source>
</evidence>
<dbReference type="Pfam" id="PF07040">
    <property type="entry name" value="DUF1326"/>
    <property type="match status" value="1"/>
</dbReference>
<dbReference type="InterPro" id="IPR009758">
    <property type="entry name" value="DUF1326"/>
</dbReference>
<accession>A0A382XM71</accession>
<protein>
    <recommendedName>
        <fullName evidence="2">DUF1326 domain-containing protein</fullName>
    </recommendedName>
</protein>
<name>A0A382XM71_9ZZZZ</name>
<dbReference type="AlphaFoldDB" id="A0A382XM71"/>
<evidence type="ECO:0008006" key="2">
    <source>
        <dbReference type="Google" id="ProtNLM"/>
    </source>
</evidence>
<gene>
    <name evidence="1" type="ORF">METZ01_LOCUS424559</name>
</gene>